<sequence length="471" mass="52945">MPVFLETQQPVKLLLQLAVQSTQRKSKAWPCIPSQVTVVARLSSTSTHPPFPPLPSPAHLPQPATTCHNPPKHVPGLELELDVYCPETPNRVRVPFRIRRKASTGQSTDFQPLATRGVLRWRGIPQARAITRFAPHQPSHPSNPSNPITVTRWTSVDKTRSATTATANYPPGSTPGHYLFTIEDGHTASTTLPIMRGRYQMGTTGFASFPFRRFVSLALSRCYFRLQPSPYTTRGSLSHWQSIMIDLSDPERTFPRAVLWFVCLAGAGLRCDSWDFWHNASNTVRQHLSSDTRSSDAMITEQHLDNGPLRPRHTITWIGRLRTARIMPVPPPLPPQCSTLSIFAQPGFGSLGCTHDADRWLTVRAQQIRGRLYEVRILDGIKLPPQGREGLSAHSATTHAQFHNTTYQPVTRIRFACTEPYYQWSRDPNRIRQLQSSPWGTLLLPYDGCVSLRDSLVFPASPHPKTLRRSS</sequence>
<dbReference type="Proteomes" id="UP001224890">
    <property type="component" value="Unassembled WGS sequence"/>
</dbReference>
<dbReference type="EMBL" id="JAHMHR010000005">
    <property type="protein sequence ID" value="KAK1690964.1"/>
    <property type="molecule type" value="Genomic_DNA"/>
</dbReference>
<keyword evidence="2" id="KW-1185">Reference proteome</keyword>
<name>A0AAJ0AZF0_9PEZI</name>
<comment type="caution">
    <text evidence="1">The sequence shown here is derived from an EMBL/GenBank/DDBJ whole genome shotgun (WGS) entry which is preliminary data.</text>
</comment>
<dbReference type="AlphaFoldDB" id="A0AAJ0AZF0"/>
<reference evidence="1" key="1">
    <citation type="submission" date="2021-06" db="EMBL/GenBank/DDBJ databases">
        <title>Comparative genomics, transcriptomics and evolutionary studies reveal genomic signatures of adaptation to plant cell wall in hemibiotrophic fungi.</title>
        <authorList>
            <consortium name="DOE Joint Genome Institute"/>
            <person name="Baroncelli R."/>
            <person name="Diaz J.F."/>
            <person name="Benocci T."/>
            <person name="Peng M."/>
            <person name="Battaglia E."/>
            <person name="Haridas S."/>
            <person name="Andreopoulos W."/>
            <person name="Labutti K."/>
            <person name="Pangilinan J."/>
            <person name="Floch G.L."/>
            <person name="Makela M.R."/>
            <person name="Henrissat B."/>
            <person name="Grigoriev I.V."/>
            <person name="Crouch J.A."/>
            <person name="De Vries R.P."/>
            <person name="Sukno S.A."/>
            <person name="Thon M.R."/>
        </authorList>
    </citation>
    <scope>NUCLEOTIDE SEQUENCE</scope>
    <source>
        <strain evidence="1">CBS 193.32</strain>
    </source>
</reference>
<accession>A0AAJ0AZF0</accession>
<evidence type="ECO:0000313" key="2">
    <source>
        <dbReference type="Proteomes" id="UP001224890"/>
    </source>
</evidence>
<proteinExistence type="predicted"/>
<organism evidence="1 2">
    <name type="scientific">Colletotrichum godetiae</name>
    <dbReference type="NCBI Taxonomy" id="1209918"/>
    <lineage>
        <taxon>Eukaryota</taxon>
        <taxon>Fungi</taxon>
        <taxon>Dikarya</taxon>
        <taxon>Ascomycota</taxon>
        <taxon>Pezizomycotina</taxon>
        <taxon>Sordariomycetes</taxon>
        <taxon>Hypocreomycetidae</taxon>
        <taxon>Glomerellales</taxon>
        <taxon>Glomerellaceae</taxon>
        <taxon>Colletotrichum</taxon>
        <taxon>Colletotrichum acutatum species complex</taxon>
    </lineage>
</organism>
<dbReference type="GeneID" id="85456310"/>
<gene>
    <name evidence="1" type="ORF">BDP55DRAFT_627643</name>
</gene>
<protein>
    <submittedName>
        <fullName evidence="1">Uncharacterized protein</fullName>
    </submittedName>
</protein>
<dbReference type="RefSeq" id="XP_060434659.1">
    <property type="nucleotide sequence ID" value="XM_060571784.1"/>
</dbReference>
<evidence type="ECO:0000313" key="1">
    <source>
        <dbReference type="EMBL" id="KAK1690964.1"/>
    </source>
</evidence>